<comment type="similarity">
    <text evidence="1 3">Belongs to the short-chain dehydrogenases/reductases (SDR) family.</text>
</comment>
<evidence type="ECO:0000256" key="2">
    <source>
        <dbReference type="ARBA" id="ARBA00023002"/>
    </source>
</evidence>
<dbReference type="PANTHER" id="PTHR24322:SF736">
    <property type="entry name" value="RETINOL DEHYDROGENASE 10"/>
    <property type="match status" value="1"/>
</dbReference>
<dbReference type="PRINTS" id="PR00080">
    <property type="entry name" value="SDRFAMILY"/>
</dbReference>
<dbReference type="AlphaFoldDB" id="A0A1F2WF75"/>
<name>A0A1F2WF75_9ACTN</name>
<accession>A0A1F2WF75</accession>
<dbReference type="FunFam" id="3.40.50.720:FF:000084">
    <property type="entry name" value="Short-chain dehydrogenase reductase"/>
    <property type="match status" value="1"/>
</dbReference>
<evidence type="ECO:0000256" key="1">
    <source>
        <dbReference type="ARBA" id="ARBA00006484"/>
    </source>
</evidence>
<keyword evidence="2" id="KW-0560">Oxidoreductase</keyword>
<dbReference type="InterPro" id="IPR036291">
    <property type="entry name" value="NAD(P)-bd_dom_sf"/>
</dbReference>
<dbReference type="Pfam" id="PF00106">
    <property type="entry name" value="adh_short"/>
    <property type="match status" value="1"/>
</dbReference>
<dbReference type="PRINTS" id="PR00081">
    <property type="entry name" value="GDHRDH"/>
</dbReference>
<dbReference type="STRING" id="1797197.A2Y75_09235"/>
<evidence type="ECO:0000256" key="3">
    <source>
        <dbReference type="RuleBase" id="RU000363"/>
    </source>
</evidence>
<comment type="caution">
    <text evidence="4">The sequence shown here is derived from an EMBL/GenBank/DDBJ whole genome shotgun (WGS) entry which is preliminary data.</text>
</comment>
<dbReference type="PANTHER" id="PTHR24322">
    <property type="entry name" value="PKSB"/>
    <property type="match status" value="1"/>
</dbReference>
<gene>
    <name evidence="4" type="ORF">A2Y75_09235</name>
</gene>
<reference evidence="4 5" key="1">
    <citation type="journal article" date="2016" name="Nat. Commun.">
        <title>Thousands of microbial genomes shed light on interconnected biogeochemical processes in an aquifer system.</title>
        <authorList>
            <person name="Anantharaman K."/>
            <person name="Brown C.T."/>
            <person name="Hug L.A."/>
            <person name="Sharon I."/>
            <person name="Castelle C.J."/>
            <person name="Probst A.J."/>
            <person name="Thomas B.C."/>
            <person name="Singh A."/>
            <person name="Wilkins M.J."/>
            <person name="Karaoz U."/>
            <person name="Brodie E.L."/>
            <person name="Williams K.H."/>
            <person name="Hubbard S.S."/>
            <person name="Banfield J.F."/>
        </authorList>
    </citation>
    <scope>NUCLEOTIDE SEQUENCE [LARGE SCALE GENOMIC DNA]</scope>
</reference>
<dbReference type="EMBL" id="MELK01000053">
    <property type="protein sequence ID" value="OFW55494.1"/>
    <property type="molecule type" value="Genomic_DNA"/>
</dbReference>
<proteinExistence type="inferred from homology"/>
<protein>
    <recommendedName>
        <fullName evidence="6">SDR family oxidoreductase</fullName>
    </recommendedName>
</protein>
<evidence type="ECO:0008006" key="6">
    <source>
        <dbReference type="Google" id="ProtNLM"/>
    </source>
</evidence>
<dbReference type="Proteomes" id="UP000177876">
    <property type="component" value="Unassembled WGS sequence"/>
</dbReference>
<dbReference type="CDD" id="cd05233">
    <property type="entry name" value="SDR_c"/>
    <property type="match status" value="1"/>
</dbReference>
<organism evidence="4 5">
    <name type="scientific">Candidatus Solincola sediminis</name>
    <dbReference type="NCBI Taxonomy" id="1797199"/>
    <lineage>
        <taxon>Bacteria</taxon>
        <taxon>Bacillati</taxon>
        <taxon>Actinomycetota</taxon>
        <taxon>Candidatus Geothermincolia</taxon>
        <taxon>Candidatus Geothermincolales</taxon>
        <taxon>Candidatus Geothermincolaceae</taxon>
        <taxon>Candidatus Solincola</taxon>
    </lineage>
</organism>
<dbReference type="GO" id="GO:0016616">
    <property type="term" value="F:oxidoreductase activity, acting on the CH-OH group of donors, NAD or NADP as acceptor"/>
    <property type="evidence" value="ECO:0007669"/>
    <property type="project" value="TreeGrafter"/>
</dbReference>
<dbReference type="SUPFAM" id="SSF51735">
    <property type="entry name" value="NAD(P)-binding Rossmann-fold domains"/>
    <property type="match status" value="1"/>
</dbReference>
<dbReference type="Gene3D" id="3.40.50.720">
    <property type="entry name" value="NAD(P)-binding Rossmann-like Domain"/>
    <property type="match status" value="1"/>
</dbReference>
<evidence type="ECO:0000313" key="4">
    <source>
        <dbReference type="EMBL" id="OFW55494.1"/>
    </source>
</evidence>
<evidence type="ECO:0000313" key="5">
    <source>
        <dbReference type="Proteomes" id="UP000177876"/>
    </source>
</evidence>
<dbReference type="InterPro" id="IPR002347">
    <property type="entry name" value="SDR_fam"/>
</dbReference>
<sequence length="274" mass="29714">MRKVEFKGKIVLVTGAASGLGRGIALAFARAGSDIVLADINEAGLAETAAMVEAAGSRSLIKRVDVASREQMEAMAAEVLSDWGRVDILVNNAGVGCGGELANIPIDDLEWIVGINLMGELYGTRLFLPHMIERGEGYIVNIASLSGLVLLPFHIAYTTTKFGLTGFSTALWAETRRHGIGVSVVCPGAISTNITEGMRMHVNEKQGRSTAKFERMLQEKGIDPEEAGRLILEAVARRKFLILLGKEAYIMYYLTRLFPGLMRRLVAFITKLAS</sequence>